<protein>
    <recommendedName>
        <fullName evidence="3">Immunoglobulin-binding protein 1</fullName>
    </recommendedName>
</protein>
<reference evidence="2" key="1">
    <citation type="submission" date="2015-08" db="EMBL/GenBank/DDBJ databases">
        <authorList>
            <person name="Babu N.S."/>
            <person name="Beckwith C.J."/>
            <person name="Beseler K.G."/>
            <person name="Brison A."/>
            <person name="Carone J.V."/>
            <person name="Caskin T.P."/>
            <person name="Diamond M."/>
            <person name="Durham M.E."/>
            <person name="Foxe J.M."/>
            <person name="Go M."/>
            <person name="Henderson B.A."/>
            <person name="Jones I.B."/>
            <person name="McGettigan J.A."/>
            <person name="Micheletti S.J."/>
            <person name="Nasrallah M.E."/>
            <person name="Ortiz D."/>
            <person name="Piller C.R."/>
            <person name="Privatt S.R."/>
            <person name="Schneider S.L."/>
            <person name="Sharp S."/>
            <person name="Smith T.C."/>
            <person name="Stanton J.D."/>
            <person name="Ullery H.E."/>
            <person name="Wilson R.J."/>
            <person name="Serrano M.G."/>
            <person name="Buck G."/>
            <person name="Lee V."/>
            <person name="Wang Y."/>
            <person name="Carvalho R."/>
            <person name="Voegtly L."/>
            <person name="Shi R."/>
            <person name="Duckworth R."/>
            <person name="Johnson A."/>
            <person name="Loviza R."/>
            <person name="Walstead R."/>
            <person name="Shah Z."/>
            <person name="Kiflezghi M."/>
            <person name="Wade K."/>
            <person name="Ball S.L."/>
            <person name="Bradley K.W."/>
            <person name="Asai D.J."/>
            <person name="Bowman C.A."/>
            <person name="Russell D.A."/>
            <person name="Pope W.H."/>
            <person name="Jacobs-Sera D."/>
            <person name="Hendrix R.W."/>
            <person name="Hatfull G.F."/>
        </authorList>
    </citation>
    <scope>NUCLEOTIDE SEQUENCE</scope>
</reference>
<evidence type="ECO:0000256" key="1">
    <source>
        <dbReference type="SAM" id="MobiDB-lite"/>
    </source>
</evidence>
<dbReference type="GO" id="GO:0009966">
    <property type="term" value="P:regulation of signal transduction"/>
    <property type="evidence" value="ECO:0007669"/>
    <property type="project" value="InterPro"/>
</dbReference>
<dbReference type="GO" id="GO:0051721">
    <property type="term" value="F:protein phosphatase 2A binding"/>
    <property type="evidence" value="ECO:0007669"/>
    <property type="project" value="TreeGrafter"/>
</dbReference>
<evidence type="ECO:0008006" key="3">
    <source>
        <dbReference type="Google" id="ProtNLM"/>
    </source>
</evidence>
<accession>A0A1D2A2F2</accession>
<dbReference type="AlphaFoldDB" id="A0A1D2A2F2"/>
<dbReference type="Pfam" id="PF04177">
    <property type="entry name" value="TAP42"/>
    <property type="match status" value="1"/>
</dbReference>
<feature type="compositionally biased region" description="Basic and acidic residues" evidence="1">
    <location>
        <begin position="296"/>
        <end position="339"/>
    </location>
</feature>
<proteinExistence type="predicted"/>
<dbReference type="EMBL" id="GDKF01005467">
    <property type="protein sequence ID" value="JAT73155.1"/>
    <property type="molecule type" value="Transcribed_RNA"/>
</dbReference>
<organism evidence="2">
    <name type="scientific">Auxenochlorella protothecoides</name>
    <name type="common">Green microalga</name>
    <name type="synonym">Chlorella protothecoides</name>
    <dbReference type="NCBI Taxonomy" id="3075"/>
    <lineage>
        <taxon>Eukaryota</taxon>
        <taxon>Viridiplantae</taxon>
        <taxon>Chlorophyta</taxon>
        <taxon>core chlorophytes</taxon>
        <taxon>Trebouxiophyceae</taxon>
        <taxon>Chlorellales</taxon>
        <taxon>Chlorellaceae</taxon>
        <taxon>Auxenochlorella</taxon>
    </lineage>
</organism>
<dbReference type="InterPro" id="IPR007304">
    <property type="entry name" value="TAP46-like"/>
</dbReference>
<gene>
    <name evidence="2" type="ORF">g.11437</name>
</gene>
<dbReference type="PANTHER" id="PTHR10933:SF9">
    <property type="entry name" value="IMMUNOGLOBULIN-BINDING PROTEIN 1"/>
    <property type="match status" value="1"/>
</dbReference>
<dbReference type="GO" id="GO:0035303">
    <property type="term" value="P:regulation of dephosphorylation"/>
    <property type="evidence" value="ECO:0007669"/>
    <property type="project" value="TreeGrafter"/>
</dbReference>
<dbReference type="GO" id="GO:0005829">
    <property type="term" value="C:cytosol"/>
    <property type="evidence" value="ECO:0007669"/>
    <property type="project" value="TreeGrafter"/>
</dbReference>
<dbReference type="Gene3D" id="1.25.40.540">
    <property type="entry name" value="TAP42-like family"/>
    <property type="match status" value="1"/>
</dbReference>
<sequence>MAVDGVESQGMSLATAFRDIQTLLKRIDGTTEPSSKLALQREALSLINATSQRVESSGLFSTNEEVDDLATADIRYLLLPAYRGSILSSFITESRDQRKTVLLAARASFSAFLLRLVQYKMLAGTANEAAAQILDQEREGEALPLDAATVRQRKITFFKRRKELAALLEREGTMEDADLREASDEDARRRAWLLHLESAALAAIDDVAMIDGEVPLLKHASSLPTAPGGGAVGVADRRRTEKAGELLQGLRGVVQGLQHGERQQVRDNVFKPSHILPTMSVEQFGELEARAAAQRAQREEEAAREKARAEAGRRSDDEDDDAAAKQKERSMDDWKDDNPRGWGNSKLRPCG</sequence>
<evidence type="ECO:0000313" key="2">
    <source>
        <dbReference type="EMBL" id="JAT73155.1"/>
    </source>
</evidence>
<feature type="region of interest" description="Disordered" evidence="1">
    <location>
        <begin position="295"/>
        <end position="351"/>
    </location>
</feature>
<dbReference type="InterPro" id="IPR038511">
    <property type="entry name" value="TAP42/TAP46-like_sf"/>
</dbReference>
<dbReference type="PANTHER" id="PTHR10933">
    <property type="entry name" value="IMMUNOGLOBULIN-BINDING PROTEIN 1"/>
    <property type="match status" value="1"/>
</dbReference>
<name>A0A1D2A2F2_AUXPR</name>